<evidence type="ECO:0000313" key="3">
    <source>
        <dbReference type="Proteomes" id="UP000663832"/>
    </source>
</evidence>
<proteinExistence type="predicted"/>
<dbReference type="Proteomes" id="UP000663877">
    <property type="component" value="Unassembled WGS sequence"/>
</dbReference>
<protein>
    <submittedName>
        <fullName evidence="1">Uncharacterized protein</fullName>
    </submittedName>
</protein>
<gene>
    <name evidence="2" type="ORF">BJG266_LOCUS3458</name>
    <name evidence="1" type="ORF">QVE165_LOCUS718</name>
</gene>
<reference evidence="1" key="1">
    <citation type="submission" date="2021-02" db="EMBL/GenBank/DDBJ databases">
        <authorList>
            <person name="Nowell W R."/>
        </authorList>
    </citation>
    <scope>NUCLEOTIDE SEQUENCE</scope>
</reference>
<evidence type="ECO:0000313" key="2">
    <source>
        <dbReference type="EMBL" id="CAF0769064.1"/>
    </source>
</evidence>
<dbReference type="AlphaFoldDB" id="A0A813NDK0"/>
<keyword evidence="3" id="KW-1185">Reference proteome</keyword>
<comment type="caution">
    <text evidence="1">The sequence shown here is derived from an EMBL/GenBank/DDBJ whole genome shotgun (WGS) entry which is preliminary data.</text>
</comment>
<evidence type="ECO:0000313" key="1">
    <source>
        <dbReference type="EMBL" id="CAF0737803.1"/>
    </source>
</evidence>
<dbReference type="OrthoDB" id="10005636at2759"/>
<organism evidence="1 3">
    <name type="scientific">Adineta steineri</name>
    <dbReference type="NCBI Taxonomy" id="433720"/>
    <lineage>
        <taxon>Eukaryota</taxon>
        <taxon>Metazoa</taxon>
        <taxon>Spiralia</taxon>
        <taxon>Gnathifera</taxon>
        <taxon>Rotifera</taxon>
        <taxon>Eurotatoria</taxon>
        <taxon>Bdelloidea</taxon>
        <taxon>Adinetida</taxon>
        <taxon>Adinetidae</taxon>
        <taxon>Adineta</taxon>
    </lineage>
</organism>
<name>A0A813NDK0_9BILA</name>
<accession>A0A813NDK0</accession>
<dbReference type="EMBL" id="CAJNOI010000008">
    <property type="protein sequence ID" value="CAF0769064.1"/>
    <property type="molecule type" value="Genomic_DNA"/>
</dbReference>
<dbReference type="EMBL" id="CAJNOM010000002">
    <property type="protein sequence ID" value="CAF0737803.1"/>
    <property type="molecule type" value="Genomic_DNA"/>
</dbReference>
<dbReference type="Proteomes" id="UP000663832">
    <property type="component" value="Unassembled WGS sequence"/>
</dbReference>
<sequence>MSVPSFDTDTSSSSSTIIDDDMSVMVHDPSDTTVATQTSTSWHSIVSDIHLNTDVNFRPHTINTWLKVCLIEPDIRLTTAQEWKLRTCMKHLISLCNLPLKISCIRTKEFVAITNENKIIPLIDLDQNELIYDQLQELGLYLHILPITDANNDLLEVKLFEFYFRKSSNTKMIPIQLTKQPRFLFQISSNLLILYLRSSNSLLELRFSTRENEIVRGNYYQWNEIKNEHIRFDTNAEIDQSLIDKFK</sequence>